<protein>
    <submittedName>
        <fullName evidence="4">IS110 family transposase</fullName>
    </submittedName>
</protein>
<feature type="domain" description="Transposase IS110-like N-terminal" evidence="1">
    <location>
        <begin position="5"/>
        <end position="151"/>
    </location>
</feature>
<gene>
    <name evidence="3" type="ORF">XF2B_20520</name>
    <name evidence="4" type="ORF">XF3B_20500</name>
    <name evidence="5" type="ORF">XF8B_19910</name>
    <name evidence="6" type="ORF">XF9B_20370</name>
</gene>
<name>A0A809YBF7_9BRAD</name>
<evidence type="ECO:0000313" key="3">
    <source>
        <dbReference type="EMBL" id="BCE28283.1"/>
    </source>
</evidence>
<proteinExistence type="predicted"/>
<dbReference type="GO" id="GO:0004803">
    <property type="term" value="F:transposase activity"/>
    <property type="evidence" value="ECO:0007669"/>
    <property type="project" value="InterPro"/>
</dbReference>
<dbReference type="PANTHER" id="PTHR33055:SF3">
    <property type="entry name" value="PUTATIVE TRANSPOSASE FOR IS117-RELATED"/>
    <property type="match status" value="1"/>
</dbReference>
<dbReference type="GO" id="GO:0003677">
    <property type="term" value="F:DNA binding"/>
    <property type="evidence" value="ECO:0007669"/>
    <property type="project" value="InterPro"/>
</dbReference>
<feature type="domain" description="Transposase IS116/IS110/IS902 C-terminal" evidence="2">
    <location>
        <begin position="213"/>
        <end position="291"/>
    </location>
</feature>
<dbReference type="InterPro" id="IPR003346">
    <property type="entry name" value="Transposase_20"/>
</dbReference>
<dbReference type="GO" id="GO:0006313">
    <property type="term" value="P:DNA transposition"/>
    <property type="evidence" value="ECO:0007669"/>
    <property type="project" value="InterPro"/>
</dbReference>
<sequence>MKQYVGLDVSQKETSVCVVDEVGQILFEGKAKSAPGALAALLRKRAPQAERIGFETGAMASWLWHELRRVDLLVVCIDARHAHAALSVRMNKSDQNDARGLAELVRVGWYREVKVKSEESQKIRAILVARSRLVSMRRDIENQVRSLIKEYGLLFPRAIGQQFRNLVSELLGDNHPLLSVISPLLLIHEHICQQQNKFDDEVRQLAKADETTRRLITVPGVGVVTALTFRHTIDDPLSALTVGAYLGLTPRRNQSGETDINGKISRWGDRLLRTYLFEAATVLLYRTKKWSSLKAWGMKLAKRIGMRKAKVAVARKIAVILHCIMAHPSTGGSRSQSDICSQVPGPVCRTGDVPLGRC</sequence>
<dbReference type="Pfam" id="PF02371">
    <property type="entry name" value="Transposase_20"/>
    <property type="match status" value="1"/>
</dbReference>
<dbReference type="Pfam" id="PF01548">
    <property type="entry name" value="DEDD_Tnp_IS110"/>
    <property type="match status" value="1"/>
</dbReference>
<dbReference type="AlphaFoldDB" id="A0A809YBF7"/>
<dbReference type="EMBL" id="AP023098">
    <property type="protein sequence ID" value="BCE80616.1"/>
    <property type="molecule type" value="Genomic_DNA"/>
</dbReference>
<evidence type="ECO:0000313" key="6">
    <source>
        <dbReference type="EMBL" id="BCE80616.1"/>
    </source>
</evidence>
<dbReference type="EMBL" id="AP023092">
    <property type="protein sequence ID" value="BCE28283.1"/>
    <property type="molecule type" value="Genomic_DNA"/>
</dbReference>
<dbReference type="InterPro" id="IPR047650">
    <property type="entry name" value="Transpos_IS110"/>
</dbReference>
<reference evidence="6" key="4">
    <citation type="submission" date="2020-05" db="EMBL/GenBank/DDBJ databases">
        <title>Complete genome sequence of Bradyrhizobium diazoefficiens XF9 isolated from soybean nodule.</title>
        <authorList>
            <person name="Noda R."/>
            <person name="Kakizaki K."/>
            <person name="Minamisawa K."/>
        </authorList>
    </citation>
    <scope>NUCLEOTIDE SEQUENCE</scope>
    <source>
        <strain evidence="6">XF9</strain>
    </source>
</reference>
<dbReference type="PANTHER" id="PTHR33055">
    <property type="entry name" value="TRANSPOSASE FOR INSERTION SEQUENCE ELEMENT IS1111A"/>
    <property type="match status" value="1"/>
</dbReference>
<reference evidence="5" key="3">
    <citation type="submission" date="2020-05" db="EMBL/GenBank/DDBJ databases">
        <title>Complete genome sequence of Bradyrhizobium diazoefficiens XF8 isolated from soybean nodule.</title>
        <authorList>
            <person name="Noda R."/>
            <person name="Kakizaki K."/>
            <person name="Minamisawa K."/>
        </authorList>
    </citation>
    <scope>NUCLEOTIDE SEQUENCE</scope>
    <source>
        <strain evidence="5">XF8</strain>
    </source>
</reference>
<evidence type="ECO:0000313" key="5">
    <source>
        <dbReference type="EMBL" id="BCE71880.1"/>
    </source>
</evidence>
<reference evidence="3" key="1">
    <citation type="submission" date="2020-05" db="EMBL/GenBank/DDBJ databases">
        <title>Complete genome sequence of Bradyrhizobium diazoefficiens XF2 isolated from soybean nodule.</title>
        <authorList>
            <person name="Noda R."/>
            <person name="Kakizaki K."/>
            <person name="Minamisawa K."/>
        </authorList>
    </citation>
    <scope>NUCLEOTIDE SEQUENCE</scope>
    <source>
        <strain evidence="3">XF2</strain>
    </source>
</reference>
<evidence type="ECO:0000259" key="2">
    <source>
        <dbReference type="Pfam" id="PF02371"/>
    </source>
</evidence>
<dbReference type="EMBL" id="AP023093">
    <property type="protein sequence ID" value="BCE37019.1"/>
    <property type="molecule type" value="Genomic_DNA"/>
</dbReference>
<accession>A0A809YBF7</accession>
<reference evidence="4" key="2">
    <citation type="submission" date="2020-05" db="EMBL/GenBank/DDBJ databases">
        <title>Complete genome sequence of Bradyrhizobium diazoefficiens XF3 isolated from soybean nodule.</title>
        <authorList>
            <person name="Noda R."/>
            <person name="Kakizaki K."/>
            <person name="Minamisawa K."/>
        </authorList>
    </citation>
    <scope>NUCLEOTIDE SEQUENCE</scope>
    <source>
        <strain evidence="4">XF3</strain>
    </source>
</reference>
<dbReference type="EMBL" id="AP023097">
    <property type="protein sequence ID" value="BCE71880.1"/>
    <property type="molecule type" value="Genomic_DNA"/>
</dbReference>
<dbReference type="InterPro" id="IPR002525">
    <property type="entry name" value="Transp_IS110-like_N"/>
</dbReference>
<dbReference type="NCBIfam" id="NF033542">
    <property type="entry name" value="transpos_IS110"/>
    <property type="match status" value="1"/>
</dbReference>
<organism evidence="4">
    <name type="scientific">Bradyrhizobium diazoefficiens</name>
    <dbReference type="NCBI Taxonomy" id="1355477"/>
    <lineage>
        <taxon>Bacteria</taxon>
        <taxon>Pseudomonadati</taxon>
        <taxon>Pseudomonadota</taxon>
        <taxon>Alphaproteobacteria</taxon>
        <taxon>Hyphomicrobiales</taxon>
        <taxon>Nitrobacteraceae</taxon>
        <taxon>Bradyrhizobium</taxon>
    </lineage>
</organism>
<evidence type="ECO:0000259" key="1">
    <source>
        <dbReference type="Pfam" id="PF01548"/>
    </source>
</evidence>
<evidence type="ECO:0000313" key="4">
    <source>
        <dbReference type="EMBL" id="BCE37019.1"/>
    </source>
</evidence>